<dbReference type="PANTHER" id="PTHR43537:SF5">
    <property type="entry name" value="UXU OPERON TRANSCRIPTIONAL REGULATOR"/>
    <property type="match status" value="1"/>
</dbReference>
<keyword evidence="3" id="KW-0804">Transcription</keyword>
<reference evidence="5" key="1">
    <citation type="submission" date="2020-09" db="EMBL/GenBank/DDBJ databases">
        <title>A novel bacterium of genus Mangrovicoccus, isolated from South China Sea.</title>
        <authorList>
            <person name="Huang H."/>
            <person name="Mo K."/>
            <person name="Hu Y."/>
        </authorList>
    </citation>
    <scope>NUCLEOTIDE SEQUENCE</scope>
    <source>
        <strain evidence="5">HB182678</strain>
    </source>
</reference>
<evidence type="ECO:0000259" key="4">
    <source>
        <dbReference type="PROSITE" id="PS50949"/>
    </source>
</evidence>
<dbReference type="PROSITE" id="PS50949">
    <property type="entry name" value="HTH_GNTR"/>
    <property type="match status" value="1"/>
</dbReference>
<dbReference type="InterPro" id="IPR011711">
    <property type="entry name" value="GntR_C"/>
</dbReference>
<evidence type="ECO:0000256" key="1">
    <source>
        <dbReference type="ARBA" id="ARBA00023015"/>
    </source>
</evidence>
<dbReference type="GO" id="GO:0003677">
    <property type="term" value="F:DNA binding"/>
    <property type="evidence" value="ECO:0007669"/>
    <property type="project" value="UniProtKB-KW"/>
</dbReference>
<gene>
    <name evidence="5" type="ORF">ICN82_11805</name>
</gene>
<dbReference type="Gene3D" id="1.20.120.530">
    <property type="entry name" value="GntR ligand-binding domain-like"/>
    <property type="match status" value="1"/>
</dbReference>
<dbReference type="RefSeq" id="WP_193182973.1">
    <property type="nucleotide sequence ID" value="NZ_JACVXA010000034.1"/>
</dbReference>
<evidence type="ECO:0000256" key="2">
    <source>
        <dbReference type="ARBA" id="ARBA00023125"/>
    </source>
</evidence>
<keyword evidence="6" id="KW-1185">Reference proteome</keyword>
<dbReference type="InterPro" id="IPR000524">
    <property type="entry name" value="Tscrpt_reg_HTH_GntR"/>
</dbReference>
<dbReference type="Pfam" id="PF00392">
    <property type="entry name" value="GntR"/>
    <property type="match status" value="1"/>
</dbReference>
<dbReference type="SMART" id="SM00895">
    <property type="entry name" value="FCD"/>
    <property type="match status" value="1"/>
</dbReference>
<feature type="domain" description="HTH gntR-type" evidence="4">
    <location>
        <begin position="4"/>
        <end position="72"/>
    </location>
</feature>
<evidence type="ECO:0000313" key="6">
    <source>
        <dbReference type="Proteomes" id="UP000609121"/>
    </source>
</evidence>
<evidence type="ECO:0000313" key="5">
    <source>
        <dbReference type="EMBL" id="MBE3638887.1"/>
    </source>
</evidence>
<keyword evidence="2" id="KW-0238">DNA-binding</keyword>
<comment type="caution">
    <text evidence="5">The sequence shown here is derived from an EMBL/GenBank/DDBJ whole genome shotgun (WGS) entry which is preliminary data.</text>
</comment>
<dbReference type="SUPFAM" id="SSF46785">
    <property type="entry name" value="Winged helix' DNA-binding domain"/>
    <property type="match status" value="1"/>
</dbReference>
<dbReference type="InterPro" id="IPR008920">
    <property type="entry name" value="TF_FadR/GntR_C"/>
</dbReference>
<dbReference type="Gene3D" id="1.10.10.10">
    <property type="entry name" value="Winged helix-like DNA-binding domain superfamily/Winged helix DNA-binding domain"/>
    <property type="match status" value="1"/>
</dbReference>
<dbReference type="Pfam" id="PF07729">
    <property type="entry name" value="FCD"/>
    <property type="match status" value="1"/>
</dbReference>
<dbReference type="SMART" id="SM00345">
    <property type="entry name" value="HTH_GNTR"/>
    <property type="match status" value="1"/>
</dbReference>
<dbReference type="SUPFAM" id="SSF48008">
    <property type="entry name" value="GntR ligand-binding domain-like"/>
    <property type="match status" value="1"/>
</dbReference>
<accession>A0A8J6YWG8</accession>
<dbReference type="PANTHER" id="PTHR43537">
    <property type="entry name" value="TRANSCRIPTIONAL REGULATOR, GNTR FAMILY"/>
    <property type="match status" value="1"/>
</dbReference>
<sequence>MTPGRRYQDVAAMIRAEVAARRLPAGARLDTERQWSQALGVSRSLVREAVIMLEIQGLVEVRQGSGIYLLAEPGDPAPAAQDDVGPFELLQARQLLESTIAAFAAEQVTKGDILKMRDALEAERAYIEAGGGPDYASDELFHRLIAEATQNSVLTSMVEELWAVRDRSPMWARLHARIFNQDYRTSWLDDHQAILDALRARNPEAARRAMWAHLGHVRETLLSVSDSDDPSFDGYLFQPVPEIARSPGA</sequence>
<dbReference type="InterPro" id="IPR036388">
    <property type="entry name" value="WH-like_DNA-bd_sf"/>
</dbReference>
<dbReference type="GO" id="GO:0003700">
    <property type="term" value="F:DNA-binding transcription factor activity"/>
    <property type="evidence" value="ECO:0007669"/>
    <property type="project" value="InterPro"/>
</dbReference>
<keyword evidence="1" id="KW-0805">Transcription regulation</keyword>
<organism evidence="5 6">
    <name type="scientific">Mangrovicoccus algicola</name>
    <dbReference type="NCBI Taxonomy" id="2771008"/>
    <lineage>
        <taxon>Bacteria</taxon>
        <taxon>Pseudomonadati</taxon>
        <taxon>Pseudomonadota</taxon>
        <taxon>Alphaproteobacteria</taxon>
        <taxon>Rhodobacterales</taxon>
        <taxon>Paracoccaceae</taxon>
        <taxon>Mangrovicoccus</taxon>
    </lineage>
</organism>
<dbReference type="EMBL" id="JACVXA010000034">
    <property type="protein sequence ID" value="MBE3638887.1"/>
    <property type="molecule type" value="Genomic_DNA"/>
</dbReference>
<evidence type="ECO:0000256" key="3">
    <source>
        <dbReference type="ARBA" id="ARBA00023163"/>
    </source>
</evidence>
<protein>
    <submittedName>
        <fullName evidence="5">FCD domain-containing protein</fullName>
    </submittedName>
</protein>
<dbReference type="InterPro" id="IPR036390">
    <property type="entry name" value="WH_DNA-bd_sf"/>
</dbReference>
<dbReference type="Proteomes" id="UP000609121">
    <property type="component" value="Unassembled WGS sequence"/>
</dbReference>
<dbReference type="CDD" id="cd07377">
    <property type="entry name" value="WHTH_GntR"/>
    <property type="match status" value="1"/>
</dbReference>
<proteinExistence type="predicted"/>
<dbReference type="AlphaFoldDB" id="A0A8J6YWG8"/>
<dbReference type="PRINTS" id="PR00035">
    <property type="entry name" value="HTHGNTR"/>
</dbReference>
<name>A0A8J6YWG8_9RHOB</name>